<protein>
    <submittedName>
        <fullName evidence="1">Uncharacterized protein</fullName>
    </submittedName>
</protein>
<accession>A0A1V6U2N1</accession>
<dbReference type="AlphaFoldDB" id="A0A1V6U2N1"/>
<dbReference type="OrthoDB" id="5329403at2759"/>
<evidence type="ECO:0000313" key="2">
    <source>
        <dbReference type="Proteomes" id="UP000191285"/>
    </source>
</evidence>
<evidence type="ECO:0000313" key="1">
    <source>
        <dbReference type="EMBL" id="OQE32349.1"/>
    </source>
</evidence>
<keyword evidence="2" id="KW-1185">Reference proteome</keyword>
<organism evidence="1 2">
    <name type="scientific">Penicillium steckii</name>
    <dbReference type="NCBI Taxonomy" id="303698"/>
    <lineage>
        <taxon>Eukaryota</taxon>
        <taxon>Fungi</taxon>
        <taxon>Dikarya</taxon>
        <taxon>Ascomycota</taxon>
        <taxon>Pezizomycotina</taxon>
        <taxon>Eurotiomycetes</taxon>
        <taxon>Eurotiomycetidae</taxon>
        <taxon>Eurotiales</taxon>
        <taxon>Aspergillaceae</taxon>
        <taxon>Penicillium</taxon>
    </lineage>
</organism>
<gene>
    <name evidence="1" type="ORF">PENSTE_c001G06876</name>
</gene>
<name>A0A1V6U2N1_9EURO</name>
<dbReference type="Proteomes" id="UP000191285">
    <property type="component" value="Unassembled WGS sequence"/>
</dbReference>
<proteinExistence type="predicted"/>
<sequence length="159" mass="17833">MAVEHLREKSPYPRSARHVGLIEHLQSQFGQPAYSDIQILAGPQPSRLIHEPHQGVDWEVLYTHMVVLDASPFMLSSEHLSKLFSPFSMALQYLYCVPLITEQSIRDRVSATSHAESAQSLLPEKSMVYFALCYATAGAFLQIPEIVERGMELVHGLLA</sequence>
<dbReference type="EMBL" id="MLKD01000001">
    <property type="protein sequence ID" value="OQE32349.1"/>
    <property type="molecule type" value="Genomic_DNA"/>
</dbReference>
<reference evidence="2" key="1">
    <citation type="journal article" date="2017" name="Nat. Microbiol.">
        <title>Global analysis of biosynthetic gene clusters reveals vast potential of secondary metabolite production in Penicillium species.</title>
        <authorList>
            <person name="Nielsen J.C."/>
            <person name="Grijseels S."/>
            <person name="Prigent S."/>
            <person name="Ji B."/>
            <person name="Dainat J."/>
            <person name="Nielsen K.F."/>
            <person name="Frisvad J.C."/>
            <person name="Workman M."/>
            <person name="Nielsen J."/>
        </authorList>
    </citation>
    <scope>NUCLEOTIDE SEQUENCE [LARGE SCALE GENOMIC DNA]</scope>
    <source>
        <strain evidence="2">IBT 24891</strain>
    </source>
</reference>
<comment type="caution">
    <text evidence="1">The sequence shown here is derived from an EMBL/GenBank/DDBJ whole genome shotgun (WGS) entry which is preliminary data.</text>
</comment>